<reference evidence="4" key="1">
    <citation type="submission" date="2017-02" db="UniProtKB">
        <authorList>
            <consortium name="WormBaseParasite"/>
        </authorList>
    </citation>
    <scope>IDENTIFICATION</scope>
</reference>
<gene>
    <name evidence="2" type="ORF">BPAG_LOCUS6164</name>
</gene>
<reference evidence="2 3" key="2">
    <citation type="submission" date="2018-11" db="EMBL/GenBank/DDBJ databases">
        <authorList>
            <consortium name="Pathogen Informatics"/>
        </authorList>
    </citation>
    <scope>NUCLEOTIDE SEQUENCE [LARGE SCALE GENOMIC DNA]</scope>
</reference>
<dbReference type="STRING" id="6280.A0A0N4TDB5"/>
<feature type="region of interest" description="Disordered" evidence="1">
    <location>
        <begin position="63"/>
        <end position="89"/>
    </location>
</feature>
<evidence type="ECO:0000313" key="2">
    <source>
        <dbReference type="EMBL" id="VDN87350.1"/>
    </source>
</evidence>
<dbReference type="AlphaFoldDB" id="A0A0N4TDB5"/>
<proteinExistence type="predicted"/>
<dbReference type="EMBL" id="UZAD01005269">
    <property type="protein sequence ID" value="VDN87350.1"/>
    <property type="molecule type" value="Genomic_DNA"/>
</dbReference>
<dbReference type="WBParaSite" id="BPAG_0000620301-mRNA-1">
    <property type="protein sequence ID" value="BPAG_0000620301-mRNA-1"/>
    <property type="gene ID" value="BPAG_0000620301"/>
</dbReference>
<evidence type="ECO:0000313" key="3">
    <source>
        <dbReference type="Proteomes" id="UP000278627"/>
    </source>
</evidence>
<feature type="region of interest" description="Disordered" evidence="1">
    <location>
        <begin position="1"/>
        <end position="24"/>
    </location>
</feature>
<feature type="compositionally biased region" description="Low complexity" evidence="1">
    <location>
        <begin position="175"/>
        <end position="195"/>
    </location>
</feature>
<accession>A0A0N4TDB5</accession>
<feature type="compositionally biased region" description="Basic and acidic residues" evidence="1">
    <location>
        <begin position="10"/>
        <end position="24"/>
    </location>
</feature>
<sequence length="209" mass="23951">MKSPKTSDFISKEEKNVVEEEDEGKLRRSERCQAKVEIEASACVVPAQTGRRKRTTKLEIVSNNEEEVKASPAKRRRLSSKDVENAEKKDGKYRIESNIELQSSPEPEKELYVLFMRAFPFFLGSLQFFSYSKLIYCKVKHAVEGESDDDKKLVDLRTRSRTSKVVVSTGEKLKSGTSSETSSVRSPKRSAVVTRSSRRQTRRVWFSWS</sequence>
<evidence type="ECO:0000313" key="4">
    <source>
        <dbReference type="WBParaSite" id="BPAG_0000620301-mRNA-1"/>
    </source>
</evidence>
<name>A0A0N4TDB5_BRUPA</name>
<dbReference type="Proteomes" id="UP000278627">
    <property type="component" value="Unassembled WGS sequence"/>
</dbReference>
<feature type="compositionally biased region" description="Basic and acidic residues" evidence="1">
    <location>
        <begin position="79"/>
        <end position="89"/>
    </location>
</feature>
<organism evidence="4">
    <name type="scientific">Brugia pahangi</name>
    <name type="common">Filarial nematode worm</name>
    <dbReference type="NCBI Taxonomy" id="6280"/>
    <lineage>
        <taxon>Eukaryota</taxon>
        <taxon>Metazoa</taxon>
        <taxon>Ecdysozoa</taxon>
        <taxon>Nematoda</taxon>
        <taxon>Chromadorea</taxon>
        <taxon>Rhabditida</taxon>
        <taxon>Spirurina</taxon>
        <taxon>Spiruromorpha</taxon>
        <taxon>Filarioidea</taxon>
        <taxon>Onchocercidae</taxon>
        <taxon>Brugia</taxon>
    </lineage>
</organism>
<feature type="region of interest" description="Disordered" evidence="1">
    <location>
        <begin position="167"/>
        <end position="195"/>
    </location>
</feature>
<protein>
    <submittedName>
        <fullName evidence="2 4">Uncharacterized protein</fullName>
    </submittedName>
</protein>
<keyword evidence="3" id="KW-1185">Reference proteome</keyword>
<evidence type="ECO:0000256" key="1">
    <source>
        <dbReference type="SAM" id="MobiDB-lite"/>
    </source>
</evidence>